<proteinExistence type="predicted"/>
<reference evidence="1" key="1">
    <citation type="submission" date="2021-02" db="EMBL/GenBank/DDBJ databases">
        <authorList>
            <person name="Dougan E. K."/>
            <person name="Rhodes N."/>
            <person name="Thang M."/>
            <person name="Chan C."/>
        </authorList>
    </citation>
    <scope>NUCLEOTIDE SEQUENCE</scope>
</reference>
<sequence length="254" mass="27880">MNVDTDTQWAYWEGLLNFYKAAFKKQLDIFCADVKPGPRWRSAQPALLRVLRFRHLALARPAAGALAASWAVGARRSAYCGGGTSLCSSVGGYGTTPAALLPCGSHRTGPAAGSCHERSLYALSAQGCWPGSFGIRPVFCQRQAQLGQVQESELRLRACRELLGSEPLAQLVRRLQSRARGPCALEDCRRMRALLDSGDELMALGVDSPPEARPSRVTTRVNSPLSDWNVWWPSLNSVWDMSDARFVVRPMFLA</sequence>
<accession>A0A813G3B1</accession>
<dbReference type="EMBL" id="CAJNNV010027592">
    <property type="protein sequence ID" value="CAE8620805.1"/>
    <property type="molecule type" value="Genomic_DNA"/>
</dbReference>
<keyword evidence="2" id="KW-1185">Reference proteome</keyword>
<protein>
    <submittedName>
        <fullName evidence="1">Uncharacterized protein</fullName>
    </submittedName>
</protein>
<evidence type="ECO:0000313" key="2">
    <source>
        <dbReference type="Proteomes" id="UP000654075"/>
    </source>
</evidence>
<dbReference type="AlphaFoldDB" id="A0A813G3B1"/>
<gene>
    <name evidence="1" type="ORF">PGLA1383_LOCUS38353</name>
</gene>
<organism evidence="1 2">
    <name type="scientific">Polarella glacialis</name>
    <name type="common">Dinoflagellate</name>
    <dbReference type="NCBI Taxonomy" id="89957"/>
    <lineage>
        <taxon>Eukaryota</taxon>
        <taxon>Sar</taxon>
        <taxon>Alveolata</taxon>
        <taxon>Dinophyceae</taxon>
        <taxon>Suessiales</taxon>
        <taxon>Suessiaceae</taxon>
        <taxon>Polarella</taxon>
    </lineage>
</organism>
<evidence type="ECO:0000313" key="1">
    <source>
        <dbReference type="EMBL" id="CAE8620805.1"/>
    </source>
</evidence>
<comment type="caution">
    <text evidence="1">The sequence shown here is derived from an EMBL/GenBank/DDBJ whole genome shotgun (WGS) entry which is preliminary data.</text>
</comment>
<dbReference type="Proteomes" id="UP000654075">
    <property type="component" value="Unassembled WGS sequence"/>
</dbReference>
<name>A0A813G3B1_POLGL</name>